<evidence type="ECO:0000313" key="1">
    <source>
        <dbReference type="EMBL" id="ERN15474.1"/>
    </source>
</evidence>
<sequence>MVSLLMNEEAKPNSNLLSAKTYRKVLNDAIERFSQALHEEHCDFSELRSLFGRLIQARIDPPLEVIWCFSATIFFEETSEETNVLSHVSSTRKIFEHIALCTASCTGPKSIAAMAPVVFELYQAINGFITVASHSGWKKRDKKLGNEIEKLIDDIAAHISICNSNGDAICSVLADGEEKNSSLSCFDDLIKIWMMGFSQKYGKVRDKGNFNDFYPLIGEYTRDVLFEEGCSIERLSGLVTSEVFLLMLSWKLVSPHQPSRTFHEAPGVEVNELKAWAVGAITGFRNNSFFGEYCLLLFKF</sequence>
<name>U5CZ77_AMBTC</name>
<proteinExistence type="predicted"/>
<dbReference type="EMBL" id="KI392503">
    <property type="protein sequence ID" value="ERN15474.1"/>
    <property type="molecule type" value="Genomic_DNA"/>
</dbReference>
<organism evidence="1 2">
    <name type="scientific">Amborella trichopoda</name>
    <dbReference type="NCBI Taxonomy" id="13333"/>
    <lineage>
        <taxon>Eukaryota</taxon>
        <taxon>Viridiplantae</taxon>
        <taxon>Streptophyta</taxon>
        <taxon>Embryophyta</taxon>
        <taxon>Tracheophyta</taxon>
        <taxon>Spermatophyta</taxon>
        <taxon>Magnoliopsida</taxon>
        <taxon>Amborellales</taxon>
        <taxon>Amborellaceae</taxon>
        <taxon>Amborella</taxon>
    </lineage>
</organism>
<dbReference type="Gramene" id="ERN15474">
    <property type="protein sequence ID" value="ERN15474"/>
    <property type="gene ID" value="AMTR_s00036p00239250"/>
</dbReference>
<protein>
    <submittedName>
        <fullName evidence="1">Uncharacterized protein</fullName>
    </submittedName>
</protein>
<keyword evidence="2" id="KW-1185">Reference proteome</keyword>
<accession>U5CZ77</accession>
<evidence type="ECO:0000313" key="2">
    <source>
        <dbReference type="Proteomes" id="UP000017836"/>
    </source>
</evidence>
<dbReference type="PANTHER" id="PTHR35505">
    <property type="entry name" value="OS01G0600300 PROTEIN"/>
    <property type="match status" value="1"/>
</dbReference>
<gene>
    <name evidence="1" type="ORF">AMTR_s00036p00239250</name>
</gene>
<dbReference type="AlphaFoldDB" id="U5CZ77"/>
<reference evidence="2" key="1">
    <citation type="journal article" date="2013" name="Science">
        <title>The Amborella genome and the evolution of flowering plants.</title>
        <authorList>
            <consortium name="Amborella Genome Project"/>
        </authorList>
    </citation>
    <scope>NUCLEOTIDE SEQUENCE [LARGE SCALE GENOMIC DNA]</scope>
</reference>
<dbReference type="eggNOG" id="ENOG502QQVM">
    <property type="taxonomic scope" value="Eukaryota"/>
</dbReference>
<dbReference type="HOGENOM" id="CLU_039238_0_0_1"/>
<dbReference type="PANTHER" id="PTHR35505:SF1">
    <property type="entry name" value="SNF2 DOMAIN PROTEIN"/>
    <property type="match status" value="1"/>
</dbReference>
<dbReference type="OMA" id="AAHISIC"/>
<dbReference type="Proteomes" id="UP000017836">
    <property type="component" value="Unassembled WGS sequence"/>
</dbReference>